<dbReference type="eggNOG" id="COG1546">
    <property type="taxonomic scope" value="Bacteria"/>
</dbReference>
<dbReference type="NCBIfam" id="TIGR00199">
    <property type="entry name" value="PncC_domain"/>
    <property type="match status" value="1"/>
</dbReference>
<evidence type="ECO:0000313" key="2">
    <source>
        <dbReference type="EMBL" id="ACT51431.1"/>
    </source>
</evidence>
<name>C6X7G6_METGS</name>
<dbReference type="KEGG" id="mei:Msip34_2189"/>
<dbReference type="Pfam" id="PF02464">
    <property type="entry name" value="CinA"/>
    <property type="match status" value="1"/>
</dbReference>
<reference evidence="3" key="1">
    <citation type="submission" date="2009-07" db="EMBL/GenBank/DDBJ databases">
        <title>Complete sequence of chromosome of Methylovorus sp. SIP3-4.</title>
        <authorList>
            <person name="Lucas S."/>
            <person name="Copeland A."/>
            <person name="Lapidus A."/>
            <person name="Glavina del Rio T."/>
            <person name="Tice H."/>
            <person name="Bruce D."/>
            <person name="Goodwin L."/>
            <person name="Pitluck S."/>
            <person name="Clum A."/>
            <person name="Larimer F."/>
            <person name="Land M."/>
            <person name="Hauser L."/>
            <person name="Kyrpides N."/>
            <person name="Mikhailova N."/>
            <person name="Kayluzhnaya M."/>
            <person name="Chistoserdova L."/>
        </authorList>
    </citation>
    <scope>NUCLEOTIDE SEQUENCE [LARGE SCALE GENOMIC DNA]</scope>
    <source>
        <strain evidence="3">SIP3-4</strain>
    </source>
</reference>
<keyword evidence="3" id="KW-1185">Reference proteome</keyword>
<dbReference type="HOGENOM" id="CLU_030805_1_1_4"/>
<dbReference type="Gene3D" id="3.90.950.20">
    <property type="entry name" value="CinA-like"/>
    <property type="match status" value="1"/>
</dbReference>
<proteinExistence type="predicted"/>
<dbReference type="RefSeq" id="WP_015830755.1">
    <property type="nucleotide sequence ID" value="NC_012969.1"/>
</dbReference>
<dbReference type="STRING" id="582744.Msip34_2189"/>
<sequence>MDKTELLELTRSLGNTLQQQGLLLSLAESCTGGMAASLITEIPGSSTWFESAHITYSNAAKISMLGVNPATLETYGAVSEQTAIEMAHGALHRGRAHIAAAITGIAGPGGGTQAKPVGMVCFAWATPGNIVSTTRHFSGNRQQIRAQAVQAVFEGLLQLLKQPMQA</sequence>
<dbReference type="AlphaFoldDB" id="C6X7G6"/>
<organism evidence="2 3">
    <name type="scientific">Methylovorus glucosotrophus (strain SIP3-4)</name>
    <dbReference type="NCBI Taxonomy" id="582744"/>
    <lineage>
        <taxon>Bacteria</taxon>
        <taxon>Pseudomonadati</taxon>
        <taxon>Pseudomonadota</taxon>
        <taxon>Betaproteobacteria</taxon>
        <taxon>Nitrosomonadales</taxon>
        <taxon>Methylophilaceae</taxon>
        <taxon>Methylovorus</taxon>
    </lineage>
</organism>
<gene>
    <name evidence="2" type="ordered locus">Msip34_2189</name>
</gene>
<feature type="domain" description="CinA C-terminal" evidence="1">
    <location>
        <begin position="9"/>
        <end position="159"/>
    </location>
</feature>
<dbReference type="SUPFAM" id="SSF142433">
    <property type="entry name" value="CinA-like"/>
    <property type="match status" value="1"/>
</dbReference>
<dbReference type="EMBL" id="CP001674">
    <property type="protein sequence ID" value="ACT51431.1"/>
    <property type="molecule type" value="Genomic_DNA"/>
</dbReference>
<dbReference type="OrthoDB" id="9801454at2"/>
<dbReference type="Proteomes" id="UP000002743">
    <property type="component" value="Chromosome"/>
</dbReference>
<evidence type="ECO:0000313" key="3">
    <source>
        <dbReference type="Proteomes" id="UP000002743"/>
    </source>
</evidence>
<accession>C6X7G6</accession>
<evidence type="ECO:0000259" key="1">
    <source>
        <dbReference type="Pfam" id="PF02464"/>
    </source>
</evidence>
<dbReference type="InterPro" id="IPR008136">
    <property type="entry name" value="CinA_C"/>
</dbReference>
<protein>
    <submittedName>
        <fullName evidence="2">CinA domain protein</fullName>
    </submittedName>
</protein>
<dbReference type="InterPro" id="IPR036653">
    <property type="entry name" value="CinA-like_C"/>
</dbReference>
<reference evidence="2 3" key="2">
    <citation type="journal article" date="2011" name="J. Bacteriol.">
        <title>Genomes of three methylotrophs from a single niche uncover genetic and metabolic divergence of Methylophilaceae.</title>
        <authorList>
            <person name="Lapidus A."/>
            <person name="Clum A."/>
            <person name="Labutti K."/>
            <person name="Kaluzhnaya M.G."/>
            <person name="Lim S."/>
            <person name="Beck D.A."/>
            <person name="Glavina Del Rio T."/>
            <person name="Nolan M."/>
            <person name="Mavromatis K."/>
            <person name="Huntemann M."/>
            <person name="Lucas S."/>
            <person name="Lidstrom M.E."/>
            <person name="Ivanova N."/>
            <person name="Chistoserdova L."/>
        </authorList>
    </citation>
    <scope>NUCLEOTIDE SEQUENCE [LARGE SCALE GENOMIC DNA]</scope>
    <source>
        <strain evidence="2 3">SIP3-4</strain>
    </source>
</reference>